<evidence type="ECO:0000313" key="2">
    <source>
        <dbReference type="EMBL" id="RKT50024.1"/>
    </source>
</evidence>
<dbReference type="Gene3D" id="1.10.3210.10">
    <property type="entry name" value="Hypothetical protein af1432"/>
    <property type="match status" value="1"/>
</dbReference>
<sequence length="299" mass="33577">MTKAPSIRDLTATLGEQDVARVKRVLEGGVRIPAQPRVLEELRKLIARHELDVRLIARTVNQDPGLTAMLFKVVGNAAYRKHQPFESVEQILHAVGVEQTYRLAQAIALAGNAAVRKEQRVYEAFWARSQAVGELAMLIAEERIAVCNLFPDQAYLAGIFHACGVPLLLQRFPSYCREMRLGTPGHWANWREEDRKFNSDHAVVGYLVARHWCLPGFICDAIRHQHAMNELGDHESRSMVAILQLAIEVHARDQHMPNPEWDDVKGEVLAELGLGDDTLPEFVDDILERFRGGIQAGVS</sequence>
<dbReference type="EMBL" id="RBXP01000019">
    <property type="protein sequence ID" value="RKT50024.1"/>
    <property type="molecule type" value="Genomic_DNA"/>
</dbReference>
<dbReference type="PROSITE" id="PS51833">
    <property type="entry name" value="HDOD"/>
    <property type="match status" value="1"/>
</dbReference>
<dbReference type="SUPFAM" id="SSF109604">
    <property type="entry name" value="HD-domain/PDEase-like"/>
    <property type="match status" value="1"/>
</dbReference>
<feature type="domain" description="HDOD" evidence="1">
    <location>
        <begin position="32"/>
        <end position="228"/>
    </location>
</feature>
<dbReference type="Proteomes" id="UP000270626">
    <property type="component" value="Unassembled WGS sequence"/>
</dbReference>
<dbReference type="Pfam" id="PF08668">
    <property type="entry name" value="HDOD"/>
    <property type="match status" value="1"/>
</dbReference>
<dbReference type="PANTHER" id="PTHR33525:SF6">
    <property type="entry name" value="HDOD DOMAIN-CONTAINING PROTEIN"/>
    <property type="match status" value="1"/>
</dbReference>
<gene>
    <name evidence="2" type="ORF">DFR40_3167</name>
</gene>
<accession>A0A495VL30</accession>
<keyword evidence="3" id="KW-1185">Reference proteome</keyword>
<proteinExistence type="predicted"/>
<protein>
    <submittedName>
        <fullName evidence="2">HD-like signal output (HDOD) protein</fullName>
    </submittedName>
</protein>
<name>A0A495VL30_9RHOO</name>
<dbReference type="InterPro" id="IPR052340">
    <property type="entry name" value="RNase_Y/CdgJ"/>
</dbReference>
<dbReference type="RefSeq" id="WP_121459434.1">
    <property type="nucleotide sequence ID" value="NZ_JAANMQ010000005.1"/>
</dbReference>
<evidence type="ECO:0000313" key="3">
    <source>
        <dbReference type="Proteomes" id="UP000270626"/>
    </source>
</evidence>
<dbReference type="OrthoDB" id="9784953at2"/>
<dbReference type="PANTHER" id="PTHR33525">
    <property type="match status" value="1"/>
</dbReference>
<organism evidence="2 3">
    <name type="scientific">Azonexus fungiphilus</name>
    <dbReference type="NCBI Taxonomy" id="146940"/>
    <lineage>
        <taxon>Bacteria</taxon>
        <taxon>Pseudomonadati</taxon>
        <taxon>Pseudomonadota</taxon>
        <taxon>Betaproteobacteria</taxon>
        <taxon>Rhodocyclales</taxon>
        <taxon>Azonexaceae</taxon>
        <taxon>Azonexus</taxon>
    </lineage>
</organism>
<comment type="caution">
    <text evidence="2">The sequence shown here is derived from an EMBL/GenBank/DDBJ whole genome shotgun (WGS) entry which is preliminary data.</text>
</comment>
<reference evidence="2 3" key="1">
    <citation type="submission" date="2018-10" db="EMBL/GenBank/DDBJ databases">
        <title>Genomic Encyclopedia of Type Strains, Phase IV (KMG-IV): sequencing the most valuable type-strain genomes for metagenomic binning, comparative biology and taxonomic classification.</title>
        <authorList>
            <person name="Goeker M."/>
        </authorList>
    </citation>
    <scope>NUCLEOTIDE SEQUENCE [LARGE SCALE GENOMIC DNA]</scope>
    <source>
        <strain evidence="2 3">DSM 23841</strain>
    </source>
</reference>
<dbReference type="InterPro" id="IPR013976">
    <property type="entry name" value="HDOD"/>
</dbReference>
<dbReference type="AlphaFoldDB" id="A0A495VL30"/>
<evidence type="ECO:0000259" key="1">
    <source>
        <dbReference type="PROSITE" id="PS51833"/>
    </source>
</evidence>